<dbReference type="InterPro" id="IPR051906">
    <property type="entry name" value="TolC-like"/>
</dbReference>
<protein>
    <submittedName>
        <fullName evidence="9">Outer membrane protein</fullName>
    </submittedName>
</protein>
<keyword evidence="7" id="KW-0998">Cell outer membrane</keyword>
<dbReference type="Gene3D" id="1.20.1600.10">
    <property type="entry name" value="Outer membrane efflux proteins (OEP)"/>
    <property type="match status" value="1"/>
</dbReference>
<evidence type="ECO:0000256" key="7">
    <source>
        <dbReference type="ARBA" id="ARBA00023237"/>
    </source>
</evidence>
<evidence type="ECO:0000256" key="5">
    <source>
        <dbReference type="ARBA" id="ARBA00022692"/>
    </source>
</evidence>
<dbReference type="PANTHER" id="PTHR30026:SF20">
    <property type="entry name" value="OUTER MEMBRANE PROTEIN TOLC"/>
    <property type="match status" value="1"/>
</dbReference>
<name>A0AAQ1JV96_9BURK</name>
<evidence type="ECO:0000256" key="4">
    <source>
        <dbReference type="ARBA" id="ARBA00022452"/>
    </source>
</evidence>
<evidence type="ECO:0000256" key="1">
    <source>
        <dbReference type="ARBA" id="ARBA00004442"/>
    </source>
</evidence>
<dbReference type="AlphaFoldDB" id="A0AAQ1JV96"/>
<dbReference type="NCBIfam" id="TIGR01844">
    <property type="entry name" value="type_I_sec_TolC"/>
    <property type="match status" value="1"/>
</dbReference>
<dbReference type="InterPro" id="IPR003423">
    <property type="entry name" value="OMP_efflux"/>
</dbReference>
<comment type="caution">
    <text evidence="9">The sequence shown here is derived from an EMBL/GenBank/DDBJ whole genome shotgun (WGS) entry which is preliminary data.</text>
</comment>
<keyword evidence="3" id="KW-0813">Transport</keyword>
<gene>
    <name evidence="9" type="ORF">SAMN05216550_110261</name>
</gene>
<evidence type="ECO:0000256" key="3">
    <source>
        <dbReference type="ARBA" id="ARBA00022448"/>
    </source>
</evidence>
<dbReference type="GO" id="GO:1990281">
    <property type="term" value="C:efflux pump complex"/>
    <property type="evidence" value="ECO:0007669"/>
    <property type="project" value="TreeGrafter"/>
</dbReference>
<dbReference type="GO" id="GO:0009279">
    <property type="term" value="C:cell outer membrane"/>
    <property type="evidence" value="ECO:0007669"/>
    <property type="project" value="UniProtKB-SubCell"/>
</dbReference>
<proteinExistence type="inferred from homology"/>
<sequence>MAASGSKRLVCVTRTWTCALSVALTMLTSPAAHAADLLGVVEDTLDHDATLAASRDAYRAAMQAVPKARAGLMPRVQGGWGRAYNGIVMEDFPTQHYWQSGWTVSLVQPIFDWSLWTAYRQADYVVARGKLETASATQDAILRAAQAYFDALAAEDELARATAYRAALDTHYAQLVRAKAAGEATLVDLREAESSRAQAQVQWLDAQSQARLTRLALERLTGKPPGALAVLPAQVAPPALAPADVEPWVTQAQTRAYAVQIGEMALQVAKFDTQKAQAAHYPNVSLQVTHTPAGAGGGYSRPTTTTTGMLQVTIPVFSGGETTALTREAQALEDKARDELEAAVRDAAANARDGWLRVNAGVERSQALAQSARRAQDALDATRIGFRAGSRTSVDVLRATDALYASQRDQIRARYDTVLALLKLLAEAAILDLDEVGRLNTQLFGREGEGKTVDVPAPMRATTIVEAHTAEPARLPEKAASPETAPYARRPMSAAEMAPAASVSGAVW</sequence>
<feature type="chain" id="PRO_5043034698" evidence="8">
    <location>
        <begin position="35"/>
        <end position="508"/>
    </location>
</feature>
<dbReference type="InterPro" id="IPR010130">
    <property type="entry name" value="T1SS_OMP_TolC"/>
</dbReference>
<dbReference type="GO" id="GO:0015562">
    <property type="term" value="F:efflux transmembrane transporter activity"/>
    <property type="evidence" value="ECO:0007669"/>
    <property type="project" value="InterPro"/>
</dbReference>
<reference evidence="9 10" key="1">
    <citation type="submission" date="2016-10" db="EMBL/GenBank/DDBJ databases">
        <authorList>
            <person name="Varghese N."/>
            <person name="Submissions S."/>
        </authorList>
    </citation>
    <scope>NUCLEOTIDE SEQUENCE [LARGE SCALE GENOMIC DNA]</scope>
    <source>
        <strain evidence="9 10">LMG 22274</strain>
    </source>
</reference>
<dbReference type="EMBL" id="FNZM01000010">
    <property type="protein sequence ID" value="SEJ91494.1"/>
    <property type="molecule type" value="Genomic_DNA"/>
</dbReference>
<evidence type="ECO:0000256" key="6">
    <source>
        <dbReference type="ARBA" id="ARBA00023136"/>
    </source>
</evidence>
<feature type="signal peptide" evidence="8">
    <location>
        <begin position="1"/>
        <end position="34"/>
    </location>
</feature>
<accession>A0AAQ1JV96</accession>
<evidence type="ECO:0000256" key="8">
    <source>
        <dbReference type="SAM" id="SignalP"/>
    </source>
</evidence>
<keyword evidence="4" id="KW-1134">Transmembrane beta strand</keyword>
<keyword evidence="5" id="KW-0812">Transmembrane</keyword>
<keyword evidence="6" id="KW-0472">Membrane</keyword>
<evidence type="ECO:0000313" key="9">
    <source>
        <dbReference type="EMBL" id="SEJ91494.1"/>
    </source>
</evidence>
<dbReference type="PANTHER" id="PTHR30026">
    <property type="entry name" value="OUTER MEMBRANE PROTEIN TOLC"/>
    <property type="match status" value="1"/>
</dbReference>
<comment type="similarity">
    <text evidence="2">Belongs to the outer membrane factor (OMF) (TC 1.B.17) family.</text>
</comment>
<comment type="subcellular location">
    <subcellularLocation>
        <location evidence="1">Cell outer membrane</location>
    </subcellularLocation>
</comment>
<dbReference type="Proteomes" id="UP000183529">
    <property type="component" value="Unassembled WGS sequence"/>
</dbReference>
<dbReference type="SUPFAM" id="SSF56954">
    <property type="entry name" value="Outer membrane efflux proteins (OEP)"/>
    <property type="match status" value="1"/>
</dbReference>
<organism evidence="9 10">
    <name type="scientific">Paraburkholderia tropica</name>
    <dbReference type="NCBI Taxonomy" id="92647"/>
    <lineage>
        <taxon>Bacteria</taxon>
        <taxon>Pseudomonadati</taxon>
        <taxon>Pseudomonadota</taxon>
        <taxon>Betaproteobacteria</taxon>
        <taxon>Burkholderiales</taxon>
        <taxon>Burkholderiaceae</taxon>
        <taxon>Paraburkholderia</taxon>
    </lineage>
</organism>
<keyword evidence="8" id="KW-0732">Signal</keyword>
<evidence type="ECO:0000256" key="2">
    <source>
        <dbReference type="ARBA" id="ARBA00007613"/>
    </source>
</evidence>
<evidence type="ECO:0000313" key="10">
    <source>
        <dbReference type="Proteomes" id="UP000183529"/>
    </source>
</evidence>
<dbReference type="Pfam" id="PF02321">
    <property type="entry name" value="OEP"/>
    <property type="match status" value="2"/>
</dbReference>
<dbReference type="GO" id="GO:0015288">
    <property type="term" value="F:porin activity"/>
    <property type="evidence" value="ECO:0007669"/>
    <property type="project" value="TreeGrafter"/>
</dbReference>